<dbReference type="PANTHER" id="PTHR30589">
    <property type="entry name" value="PROLIPOPROTEIN DIACYLGLYCERYL TRANSFERASE"/>
    <property type="match status" value="1"/>
</dbReference>
<evidence type="ECO:0000256" key="3">
    <source>
        <dbReference type="ARBA" id="ARBA00022692"/>
    </source>
</evidence>
<dbReference type="PANTHER" id="PTHR30589:SF0">
    <property type="entry name" value="PHOSPHATIDYLGLYCEROL--PROLIPOPROTEIN DIACYLGLYCERYL TRANSFERASE"/>
    <property type="match status" value="1"/>
</dbReference>
<dbReference type="GO" id="GO:0042158">
    <property type="term" value="P:lipoprotein biosynthetic process"/>
    <property type="evidence" value="ECO:0007669"/>
    <property type="project" value="InterPro"/>
</dbReference>
<keyword evidence="3 6" id="KW-0812">Transmembrane</keyword>
<feature type="transmembrane region" description="Helical" evidence="6">
    <location>
        <begin position="13"/>
        <end position="33"/>
    </location>
</feature>
<evidence type="ECO:0000256" key="2">
    <source>
        <dbReference type="ARBA" id="ARBA00022679"/>
    </source>
</evidence>
<evidence type="ECO:0000313" key="7">
    <source>
        <dbReference type="EMBL" id="SVD65282.1"/>
    </source>
</evidence>
<gene>
    <name evidence="7" type="ORF">METZ01_LOCUS418136</name>
</gene>
<organism evidence="7">
    <name type="scientific">marine metagenome</name>
    <dbReference type="NCBI Taxonomy" id="408172"/>
    <lineage>
        <taxon>unclassified sequences</taxon>
        <taxon>metagenomes</taxon>
        <taxon>ecological metagenomes</taxon>
    </lineage>
</organism>
<dbReference type="AlphaFoldDB" id="A0A382X2H7"/>
<reference evidence="7" key="1">
    <citation type="submission" date="2018-05" db="EMBL/GenBank/DDBJ databases">
        <authorList>
            <person name="Lanie J.A."/>
            <person name="Ng W.-L."/>
            <person name="Kazmierczak K.M."/>
            <person name="Andrzejewski T.M."/>
            <person name="Davidsen T.M."/>
            <person name="Wayne K.J."/>
            <person name="Tettelin H."/>
            <person name="Glass J.I."/>
            <person name="Rusch D."/>
            <person name="Podicherti R."/>
            <person name="Tsui H.-C.T."/>
            <person name="Winkler M.E."/>
        </authorList>
    </citation>
    <scope>NUCLEOTIDE SEQUENCE</scope>
</reference>
<dbReference type="NCBIfam" id="TIGR00544">
    <property type="entry name" value="lgt"/>
    <property type="match status" value="1"/>
</dbReference>
<evidence type="ECO:0000256" key="6">
    <source>
        <dbReference type="SAM" id="Phobius"/>
    </source>
</evidence>
<dbReference type="Pfam" id="PF01790">
    <property type="entry name" value="LGT"/>
    <property type="match status" value="1"/>
</dbReference>
<evidence type="ECO:0000256" key="4">
    <source>
        <dbReference type="ARBA" id="ARBA00022989"/>
    </source>
</evidence>
<accession>A0A382X2H7</accession>
<dbReference type="GO" id="GO:0008961">
    <property type="term" value="F:phosphatidylglycerol-prolipoprotein diacylglyceryl transferase activity"/>
    <property type="evidence" value="ECO:0007669"/>
    <property type="project" value="InterPro"/>
</dbReference>
<evidence type="ECO:0000256" key="1">
    <source>
        <dbReference type="ARBA" id="ARBA00022475"/>
    </source>
</evidence>
<name>A0A382X2H7_9ZZZZ</name>
<dbReference type="PROSITE" id="PS01311">
    <property type="entry name" value="LGT"/>
    <property type="match status" value="1"/>
</dbReference>
<keyword evidence="5 6" id="KW-0472">Membrane</keyword>
<evidence type="ECO:0008006" key="8">
    <source>
        <dbReference type="Google" id="ProtNLM"/>
    </source>
</evidence>
<dbReference type="GO" id="GO:0005886">
    <property type="term" value="C:plasma membrane"/>
    <property type="evidence" value="ECO:0007669"/>
    <property type="project" value="InterPro"/>
</dbReference>
<feature type="non-terminal residue" evidence="7">
    <location>
        <position position="188"/>
    </location>
</feature>
<sequence>MSIDSLGIHLGPLYIRFYGVIIVTGAIAGGYLASYEAKRLKLNPLFVWDLLTWLLIGGIIGARLYHVVTPSPSMMPAGAPNPYFTDPVKIIQLWRGGLGIPGGLLGGALTLWIYTKIKKESFPIWADILMPAVLLGQAIGRWGNFVNQELYGLPTDLPWRIYIAPQNRTAEYVEHSYFHSLFLYESIL</sequence>
<keyword evidence="1" id="KW-1003">Cell membrane</keyword>
<protein>
    <recommendedName>
        <fullName evidence="8">Prolipoprotein diacylglyceryl transferase</fullName>
    </recommendedName>
</protein>
<proteinExistence type="predicted"/>
<feature type="transmembrane region" description="Helical" evidence="6">
    <location>
        <begin position="93"/>
        <end position="114"/>
    </location>
</feature>
<keyword evidence="2" id="KW-0808">Transferase</keyword>
<evidence type="ECO:0000256" key="5">
    <source>
        <dbReference type="ARBA" id="ARBA00023136"/>
    </source>
</evidence>
<dbReference type="InterPro" id="IPR001640">
    <property type="entry name" value="Lgt"/>
</dbReference>
<keyword evidence="4 6" id="KW-1133">Transmembrane helix</keyword>
<feature type="transmembrane region" description="Helical" evidence="6">
    <location>
        <begin position="45"/>
        <end position="65"/>
    </location>
</feature>
<dbReference type="EMBL" id="UINC01164434">
    <property type="protein sequence ID" value="SVD65282.1"/>
    <property type="molecule type" value="Genomic_DNA"/>
</dbReference>